<protein>
    <submittedName>
        <fullName evidence="2">Unnamed protein product</fullName>
    </submittedName>
</protein>
<keyword evidence="1" id="KW-0472">Membrane</keyword>
<evidence type="ECO:0000313" key="2">
    <source>
        <dbReference type="EMBL" id="GMF30159.1"/>
    </source>
</evidence>
<reference evidence="2" key="1">
    <citation type="submission" date="2023-04" db="EMBL/GenBank/DDBJ databases">
        <title>Phytophthora lilii NBRC 32176.</title>
        <authorList>
            <person name="Ichikawa N."/>
            <person name="Sato H."/>
            <person name="Tonouchi N."/>
        </authorList>
    </citation>
    <scope>NUCLEOTIDE SEQUENCE</scope>
    <source>
        <strain evidence="2">NBRC 32176</strain>
    </source>
</reference>
<evidence type="ECO:0000313" key="3">
    <source>
        <dbReference type="Proteomes" id="UP001165083"/>
    </source>
</evidence>
<dbReference type="Proteomes" id="UP001165083">
    <property type="component" value="Unassembled WGS sequence"/>
</dbReference>
<dbReference type="OrthoDB" id="107512at2759"/>
<dbReference type="EMBL" id="BSXW01000819">
    <property type="protein sequence ID" value="GMF30159.1"/>
    <property type="molecule type" value="Genomic_DNA"/>
</dbReference>
<dbReference type="AlphaFoldDB" id="A0A9W6UB45"/>
<name>A0A9W6UB45_9STRA</name>
<accession>A0A9W6UB45</accession>
<keyword evidence="3" id="KW-1185">Reference proteome</keyword>
<comment type="caution">
    <text evidence="2">The sequence shown here is derived from an EMBL/GenBank/DDBJ whole genome shotgun (WGS) entry which is preliminary data.</text>
</comment>
<sequence length="145" mass="15853">MVDTNQVPVVVNTSDKTLLKTRLLDGEKIVAEYAETPAFVEKEGFDLNKATDQLSDYVSLAGAIALFAVGETTGSDNRSEYFGGGGALIGLWILFVIYYMCRKPAPEVVIGTRSPQFASFAIKLTQKADRIQLLEDITTLLSKNQ</sequence>
<keyword evidence="1" id="KW-0812">Transmembrane</keyword>
<organism evidence="2 3">
    <name type="scientific">Phytophthora lilii</name>
    <dbReference type="NCBI Taxonomy" id="2077276"/>
    <lineage>
        <taxon>Eukaryota</taxon>
        <taxon>Sar</taxon>
        <taxon>Stramenopiles</taxon>
        <taxon>Oomycota</taxon>
        <taxon>Peronosporomycetes</taxon>
        <taxon>Peronosporales</taxon>
        <taxon>Peronosporaceae</taxon>
        <taxon>Phytophthora</taxon>
    </lineage>
</organism>
<proteinExistence type="predicted"/>
<keyword evidence="1" id="KW-1133">Transmembrane helix</keyword>
<gene>
    <name evidence="2" type="ORF">Plil01_001286000</name>
</gene>
<evidence type="ECO:0000256" key="1">
    <source>
        <dbReference type="SAM" id="Phobius"/>
    </source>
</evidence>
<feature type="transmembrane region" description="Helical" evidence="1">
    <location>
        <begin position="81"/>
        <end position="101"/>
    </location>
</feature>